<accession>A0A844SVB0</accession>
<feature type="domain" description="HTH merR-type" evidence="2">
    <location>
        <begin position="11"/>
        <end position="54"/>
    </location>
</feature>
<dbReference type="InterPro" id="IPR000551">
    <property type="entry name" value="MerR-type_HTH_dom"/>
</dbReference>
<dbReference type="Pfam" id="PF13411">
    <property type="entry name" value="MerR_1"/>
    <property type="match status" value="1"/>
</dbReference>
<sequence length="172" mass="18910">MKKNQLMSPMQITSELGVVYGTVKLWVRQGHLKPAAYTAGGHARYARADVEAIKSREPAAARLSSPAPAAETSDPKKLSTEIEEAMLAAARGREAIERLVALQSEAVQRATGVSRAELCLLLWNAPMAQVANQLGLDRRLLMFICVLYEVPTPPQGYWSTSIDRRTIRIIPL</sequence>
<dbReference type="RefSeq" id="WP_157348052.1">
    <property type="nucleotide sequence ID" value="NZ_WQNF01000036.1"/>
</dbReference>
<evidence type="ECO:0000256" key="1">
    <source>
        <dbReference type="SAM" id="MobiDB-lite"/>
    </source>
</evidence>
<proteinExistence type="predicted"/>
<comment type="caution">
    <text evidence="3">The sequence shown here is derived from an EMBL/GenBank/DDBJ whole genome shotgun (WGS) entry which is preliminary data.</text>
</comment>
<feature type="compositionally biased region" description="Low complexity" evidence="1">
    <location>
        <begin position="60"/>
        <end position="71"/>
    </location>
</feature>
<evidence type="ECO:0000313" key="4">
    <source>
        <dbReference type="Proteomes" id="UP000436468"/>
    </source>
</evidence>
<reference evidence="3 4" key="1">
    <citation type="submission" date="2019-12" db="EMBL/GenBank/DDBJ databases">
        <title>Draft genome sequences Bradyrhizobium cajani AMBPC1010, Bradyrhizobium pachyrhizi AMBPC1040 and Bradyrhizobium yuanmingense ALSPC3051, three plant growth promoting strains isolated from nodules of Cajanus cajan L. in Dominican Republic.</title>
        <authorList>
            <person name="Flores-Felix J.D."/>
            <person name="Araujo J."/>
            <person name="Diaz-Alcantara C."/>
            <person name="Gonzalez-Andres F."/>
            <person name="Velazquez E."/>
        </authorList>
    </citation>
    <scope>NUCLEOTIDE SEQUENCE [LARGE SCALE GENOMIC DNA]</scope>
    <source>
        <strain evidence="3 4">1040</strain>
    </source>
</reference>
<dbReference type="GO" id="GO:0003677">
    <property type="term" value="F:DNA binding"/>
    <property type="evidence" value="ECO:0007669"/>
    <property type="project" value="InterPro"/>
</dbReference>
<dbReference type="EMBL" id="WQNF01000036">
    <property type="protein sequence ID" value="MVT69936.1"/>
    <property type="molecule type" value="Genomic_DNA"/>
</dbReference>
<dbReference type="Gene3D" id="1.10.1660.10">
    <property type="match status" value="1"/>
</dbReference>
<feature type="region of interest" description="Disordered" evidence="1">
    <location>
        <begin position="57"/>
        <end position="76"/>
    </location>
</feature>
<protein>
    <submittedName>
        <fullName evidence="3">MerR family transcriptional regulator</fullName>
    </submittedName>
</protein>
<dbReference type="AlphaFoldDB" id="A0A844SVB0"/>
<name>A0A844SVB0_9BRAD</name>
<evidence type="ECO:0000259" key="2">
    <source>
        <dbReference type="Pfam" id="PF13411"/>
    </source>
</evidence>
<dbReference type="GO" id="GO:0006355">
    <property type="term" value="P:regulation of DNA-templated transcription"/>
    <property type="evidence" value="ECO:0007669"/>
    <property type="project" value="InterPro"/>
</dbReference>
<dbReference type="Proteomes" id="UP000436468">
    <property type="component" value="Unassembled WGS sequence"/>
</dbReference>
<gene>
    <name evidence="3" type="ORF">GPL21_33145</name>
</gene>
<keyword evidence="4" id="KW-1185">Reference proteome</keyword>
<organism evidence="3 4">
    <name type="scientific">Bradyrhizobium pachyrhizi</name>
    <dbReference type="NCBI Taxonomy" id="280333"/>
    <lineage>
        <taxon>Bacteria</taxon>
        <taxon>Pseudomonadati</taxon>
        <taxon>Pseudomonadota</taxon>
        <taxon>Alphaproteobacteria</taxon>
        <taxon>Hyphomicrobiales</taxon>
        <taxon>Nitrobacteraceae</taxon>
        <taxon>Bradyrhizobium</taxon>
    </lineage>
</organism>
<evidence type="ECO:0000313" key="3">
    <source>
        <dbReference type="EMBL" id="MVT69936.1"/>
    </source>
</evidence>